<dbReference type="Pfam" id="PF00001">
    <property type="entry name" value="7tm_1"/>
    <property type="match status" value="1"/>
</dbReference>
<proteinExistence type="predicted"/>
<dbReference type="InterPro" id="IPR017452">
    <property type="entry name" value="GPCR_Rhodpsn_7TM"/>
</dbReference>
<dbReference type="CDD" id="cd00637">
    <property type="entry name" value="7tm_classA_rhodopsin-like"/>
    <property type="match status" value="1"/>
</dbReference>
<reference evidence="10" key="1">
    <citation type="submission" date="2012-12" db="EMBL/GenBank/DDBJ databases">
        <authorList>
            <person name="Hellsten U."/>
            <person name="Grimwood J."/>
            <person name="Chapman J.A."/>
            <person name="Shapiro H."/>
            <person name="Aerts A."/>
            <person name="Otillar R.P."/>
            <person name="Terry A.Y."/>
            <person name="Boore J.L."/>
            <person name="Simakov O."/>
            <person name="Marletaz F."/>
            <person name="Cho S.-J."/>
            <person name="Edsinger-Gonzales E."/>
            <person name="Havlak P."/>
            <person name="Kuo D.-H."/>
            <person name="Larsson T."/>
            <person name="Lv J."/>
            <person name="Arendt D."/>
            <person name="Savage R."/>
            <person name="Osoegawa K."/>
            <person name="de Jong P."/>
            <person name="Lindberg D.R."/>
            <person name="Seaver E.C."/>
            <person name="Weisblat D.A."/>
            <person name="Putnam N.H."/>
            <person name="Grigoriev I.V."/>
            <person name="Rokhsar D.S."/>
        </authorList>
    </citation>
    <scope>NUCLEOTIDE SEQUENCE</scope>
    <source>
        <strain evidence="10">I ESC-2004</strain>
    </source>
</reference>
<evidence type="ECO:0000313" key="8">
    <source>
        <dbReference type="EMBL" id="ELU16227.1"/>
    </source>
</evidence>
<evidence type="ECO:0000256" key="5">
    <source>
        <dbReference type="ARBA" id="ARBA00023136"/>
    </source>
</evidence>
<evidence type="ECO:0000256" key="3">
    <source>
        <dbReference type="ARBA" id="ARBA00022692"/>
    </source>
</evidence>
<dbReference type="HOGENOM" id="CLU_009579_19_0_1"/>
<dbReference type="EnsemblMetazoa" id="CapteT194710">
    <property type="protein sequence ID" value="CapteP194710"/>
    <property type="gene ID" value="CapteG194710"/>
</dbReference>
<organism evidence="8">
    <name type="scientific">Capitella teleta</name>
    <name type="common">Polychaete worm</name>
    <dbReference type="NCBI Taxonomy" id="283909"/>
    <lineage>
        <taxon>Eukaryota</taxon>
        <taxon>Metazoa</taxon>
        <taxon>Spiralia</taxon>
        <taxon>Lophotrochozoa</taxon>
        <taxon>Annelida</taxon>
        <taxon>Polychaeta</taxon>
        <taxon>Sedentaria</taxon>
        <taxon>Scolecida</taxon>
        <taxon>Capitellidae</taxon>
        <taxon>Capitella</taxon>
    </lineage>
</organism>
<reference evidence="8 10" key="2">
    <citation type="journal article" date="2013" name="Nature">
        <title>Insights into bilaterian evolution from three spiralian genomes.</title>
        <authorList>
            <person name="Simakov O."/>
            <person name="Marletaz F."/>
            <person name="Cho S.J."/>
            <person name="Edsinger-Gonzales E."/>
            <person name="Havlak P."/>
            <person name="Hellsten U."/>
            <person name="Kuo D.H."/>
            <person name="Larsson T."/>
            <person name="Lv J."/>
            <person name="Arendt D."/>
            <person name="Savage R."/>
            <person name="Osoegawa K."/>
            <person name="de Jong P."/>
            <person name="Grimwood J."/>
            <person name="Chapman J.A."/>
            <person name="Shapiro H."/>
            <person name="Aerts A."/>
            <person name="Otillar R.P."/>
            <person name="Terry A.Y."/>
            <person name="Boore J.L."/>
            <person name="Grigoriev I.V."/>
            <person name="Lindberg D.R."/>
            <person name="Seaver E.C."/>
            <person name="Weisblat D.A."/>
            <person name="Putnam N.H."/>
            <person name="Rokhsar D.S."/>
        </authorList>
    </citation>
    <scope>NUCLEOTIDE SEQUENCE</scope>
    <source>
        <strain evidence="8 10">I ESC-2004</strain>
    </source>
</reference>
<dbReference type="PRINTS" id="PR00237">
    <property type="entry name" value="GPCRRHODOPSN"/>
</dbReference>
<protein>
    <recommendedName>
        <fullName evidence="7">G-protein coupled receptors family 1 profile domain-containing protein</fullName>
    </recommendedName>
</protein>
<gene>
    <name evidence="8" type="ORF">CAPTEDRAFT_194710</name>
</gene>
<accession>R7VCG1</accession>
<dbReference type="OrthoDB" id="6147321at2759"/>
<feature type="transmembrane region" description="Helical" evidence="6">
    <location>
        <begin position="265"/>
        <end position="282"/>
    </location>
</feature>
<dbReference type="Gene3D" id="1.20.1070.10">
    <property type="entry name" value="Rhodopsin 7-helix transmembrane proteins"/>
    <property type="match status" value="1"/>
</dbReference>
<evidence type="ECO:0000259" key="7">
    <source>
        <dbReference type="PROSITE" id="PS50262"/>
    </source>
</evidence>
<feature type="transmembrane region" description="Helical" evidence="6">
    <location>
        <begin position="165"/>
        <end position="186"/>
    </location>
</feature>
<sequence length="405" mass="45026">MTYTSTGPMEEVSISALDVHFNNTTSLVSVIDTQPTNDISTWYPWALLLVYLILPIGFLLNLITAVAYIKSPLLSRGKPVHQFIFNMTLSDLVSSLIAQPFVLFQYTEAGARFIMTRKMPCIASILGMTIAFDSTLTALLLVTCERLLAIASPLQHMHRVTRKTARVAIVTTWTLVTVKSSVLFFWNTWVPNAACILITVSPNPYGLYVYNPSIYTCVGLVVLLNILLGVAVAVAKRKAGTMQASLAAVATRQRQMKSTQSELKIVKIVFLIVSVLFVSWIPNNSIANVIFSYAKRNQAAPYHLLIAFHMTRGMMVIGVVADPLIYFLKNTQCREAVLKLFGRAETSKNNKRQQCVYTLDPKTATTECIPVDVYAFNLCGCYRQSACVIKIDNDLHHDIDVKGIQ</sequence>
<dbReference type="EMBL" id="AMQN01004326">
    <property type="status" value="NOT_ANNOTATED_CDS"/>
    <property type="molecule type" value="Genomic_DNA"/>
</dbReference>
<evidence type="ECO:0000256" key="2">
    <source>
        <dbReference type="ARBA" id="ARBA00022475"/>
    </source>
</evidence>
<evidence type="ECO:0000313" key="10">
    <source>
        <dbReference type="Proteomes" id="UP000014760"/>
    </source>
</evidence>
<dbReference type="STRING" id="283909.R7VCG1"/>
<keyword evidence="10" id="KW-1185">Reference proteome</keyword>
<reference evidence="9" key="3">
    <citation type="submission" date="2015-06" db="UniProtKB">
        <authorList>
            <consortium name="EnsemblMetazoa"/>
        </authorList>
    </citation>
    <scope>IDENTIFICATION</scope>
</reference>
<evidence type="ECO:0000256" key="4">
    <source>
        <dbReference type="ARBA" id="ARBA00022989"/>
    </source>
</evidence>
<evidence type="ECO:0000256" key="6">
    <source>
        <dbReference type="SAM" id="Phobius"/>
    </source>
</evidence>
<feature type="transmembrane region" description="Helical" evidence="6">
    <location>
        <begin position="122"/>
        <end position="144"/>
    </location>
</feature>
<dbReference type="InterPro" id="IPR000276">
    <property type="entry name" value="GPCR_Rhodpsn"/>
</dbReference>
<keyword evidence="5 6" id="KW-0472">Membrane</keyword>
<feature type="domain" description="G-protein coupled receptors family 1 profile" evidence="7">
    <location>
        <begin position="60"/>
        <end position="326"/>
    </location>
</feature>
<name>R7VCG1_CAPTE</name>
<dbReference type="SUPFAM" id="SSF81321">
    <property type="entry name" value="Family A G protein-coupled receptor-like"/>
    <property type="match status" value="1"/>
</dbReference>
<keyword evidence="2" id="KW-1003">Cell membrane</keyword>
<evidence type="ECO:0000256" key="1">
    <source>
        <dbReference type="ARBA" id="ARBA00004651"/>
    </source>
</evidence>
<keyword evidence="3 6" id="KW-0812">Transmembrane</keyword>
<dbReference type="Proteomes" id="UP000014760">
    <property type="component" value="Unassembled WGS sequence"/>
</dbReference>
<feature type="transmembrane region" description="Helical" evidence="6">
    <location>
        <begin position="83"/>
        <end position="102"/>
    </location>
</feature>
<dbReference type="GO" id="GO:0004930">
    <property type="term" value="F:G protein-coupled receptor activity"/>
    <property type="evidence" value="ECO:0007669"/>
    <property type="project" value="InterPro"/>
</dbReference>
<dbReference type="PANTHER" id="PTHR22750">
    <property type="entry name" value="G-PROTEIN COUPLED RECEPTOR"/>
    <property type="match status" value="1"/>
</dbReference>
<feature type="transmembrane region" description="Helical" evidence="6">
    <location>
        <begin position="42"/>
        <end position="63"/>
    </location>
</feature>
<dbReference type="EMBL" id="KB293237">
    <property type="protein sequence ID" value="ELU16227.1"/>
    <property type="molecule type" value="Genomic_DNA"/>
</dbReference>
<dbReference type="OMA" id="RIIRCKT"/>
<comment type="subcellular location">
    <subcellularLocation>
        <location evidence="1">Cell membrane</location>
        <topology evidence="1">Multi-pass membrane protein</topology>
    </subcellularLocation>
</comment>
<keyword evidence="4 6" id="KW-1133">Transmembrane helix</keyword>
<dbReference type="PROSITE" id="PS50262">
    <property type="entry name" value="G_PROTEIN_RECEP_F1_2"/>
    <property type="match status" value="1"/>
</dbReference>
<dbReference type="AlphaFoldDB" id="R7VCG1"/>
<dbReference type="GO" id="GO:0005886">
    <property type="term" value="C:plasma membrane"/>
    <property type="evidence" value="ECO:0007669"/>
    <property type="project" value="UniProtKB-SubCell"/>
</dbReference>
<feature type="transmembrane region" description="Helical" evidence="6">
    <location>
        <begin position="302"/>
        <end position="328"/>
    </location>
</feature>
<feature type="transmembrane region" description="Helical" evidence="6">
    <location>
        <begin position="213"/>
        <end position="235"/>
    </location>
</feature>
<evidence type="ECO:0000313" key="9">
    <source>
        <dbReference type="EnsemblMetazoa" id="CapteP194710"/>
    </source>
</evidence>